<organism evidence="1 2">
    <name type="scientific">Riesia pediculicola (strain USDA)</name>
    <dbReference type="NCBI Taxonomy" id="515618"/>
    <lineage>
        <taxon>Bacteria</taxon>
        <taxon>Pseudomonadati</taxon>
        <taxon>Pseudomonadota</taxon>
        <taxon>Gammaproteobacteria</taxon>
        <taxon>Enterobacterales</taxon>
        <taxon>Enterobacteriaceae</taxon>
        <taxon>Candidatus Riesia</taxon>
    </lineage>
</organism>
<gene>
    <name evidence="1" type="ordered locus">RIEPE_0108</name>
</gene>
<protein>
    <submittedName>
        <fullName evidence="1">Uncharacterized protein</fullName>
    </submittedName>
</protein>
<dbReference type="HOGENOM" id="CLU_3221434_0_0_6"/>
<name>D4G7R9_RIEPU</name>
<dbReference type="EMBL" id="CP001085">
    <property type="protein sequence ID" value="ADD79864.1"/>
    <property type="molecule type" value="Genomic_DNA"/>
</dbReference>
<reference evidence="1" key="1">
    <citation type="submission" date="2008-05" db="EMBL/GenBank/DDBJ databases">
        <title>Genome sequence of Riesia pediculicola USDA.</title>
        <authorList>
            <person name="Kirkness E.F."/>
        </authorList>
    </citation>
    <scope>NUCLEOTIDE SEQUENCE [LARGE SCALE GENOMIC DNA]</scope>
    <source>
        <strain evidence="1">USDA</strain>
    </source>
</reference>
<keyword evidence="2" id="KW-1185">Reference proteome</keyword>
<dbReference type="Proteomes" id="UP000001700">
    <property type="component" value="Chromosome"/>
</dbReference>
<dbReference type="AlphaFoldDB" id="D4G7R9"/>
<accession>D4G7R9</accession>
<sequence>MSTLKFRRLIYFNYIFIKKRSYLKKKTGSNGKIKNQDRKFIDIF</sequence>
<dbReference type="KEGG" id="rip:RIEPE_0108"/>
<evidence type="ECO:0000313" key="2">
    <source>
        <dbReference type="Proteomes" id="UP000001700"/>
    </source>
</evidence>
<dbReference type="STRING" id="515618.RIEPE_0108"/>
<proteinExistence type="predicted"/>
<evidence type="ECO:0000313" key="1">
    <source>
        <dbReference type="EMBL" id="ADD79864.1"/>
    </source>
</evidence>